<feature type="region of interest" description="Disordered" evidence="1">
    <location>
        <begin position="1"/>
        <end position="25"/>
    </location>
</feature>
<comment type="caution">
    <text evidence="2">The sequence shown here is derived from an EMBL/GenBank/DDBJ whole genome shotgun (WGS) entry which is preliminary data.</text>
</comment>
<dbReference type="Proteomes" id="UP000234323">
    <property type="component" value="Unassembled WGS sequence"/>
</dbReference>
<gene>
    <name evidence="2" type="ORF">RhiirA4_490283</name>
</gene>
<dbReference type="AlphaFoldDB" id="A0A2I1HVM2"/>
<reference evidence="2 3" key="1">
    <citation type="submission" date="2015-10" db="EMBL/GenBank/DDBJ databases">
        <title>Genome analyses suggest a sexual origin of heterokaryosis in a supposedly ancient asexual fungus.</title>
        <authorList>
            <person name="Ropars J."/>
            <person name="Sedzielewska K."/>
            <person name="Noel J."/>
            <person name="Charron P."/>
            <person name="Farinelli L."/>
            <person name="Marton T."/>
            <person name="Kruger M."/>
            <person name="Pelin A."/>
            <person name="Brachmann A."/>
            <person name="Corradi N."/>
        </authorList>
    </citation>
    <scope>NUCLEOTIDE SEQUENCE [LARGE SCALE GENOMIC DNA]</scope>
    <source>
        <strain evidence="2 3">A4</strain>
    </source>
</reference>
<organism evidence="2 3">
    <name type="scientific">Rhizophagus irregularis</name>
    <dbReference type="NCBI Taxonomy" id="588596"/>
    <lineage>
        <taxon>Eukaryota</taxon>
        <taxon>Fungi</taxon>
        <taxon>Fungi incertae sedis</taxon>
        <taxon>Mucoromycota</taxon>
        <taxon>Glomeromycotina</taxon>
        <taxon>Glomeromycetes</taxon>
        <taxon>Glomerales</taxon>
        <taxon>Glomeraceae</taxon>
        <taxon>Rhizophagus</taxon>
    </lineage>
</organism>
<dbReference type="VEuPathDB" id="FungiDB:FUN_017200"/>
<evidence type="ECO:0000256" key="1">
    <source>
        <dbReference type="SAM" id="MobiDB-lite"/>
    </source>
</evidence>
<sequence>MSNRSNSSLQSYEFRQTPTPSFSAPSISLVPLGSTNSVNTNNRRNPLGVAGGLVRKKSKEIVRLVRKKFKELIDYTSKNKLRTTGHLLKITVPVITATVTKLTGNAIAGATAGTIQAGVGKVLTRKERTE</sequence>
<proteinExistence type="predicted"/>
<dbReference type="EMBL" id="LLXI01008344">
    <property type="protein sequence ID" value="PKY62898.1"/>
    <property type="molecule type" value="Genomic_DNA"/>
</dbReference>
<accession>A0A2I1HVM2</accession>
<name>A0A2I1HVM2_9GLOM</name>
<evidence type="ECO:0000313" key="2">
    <source>
        <dbReference type="EMBL" id="PKY62898.1"/>
    </source>
</evidence>
<protein>
    <submittedName>
        <fullName evidence="2">Uncharacterized protein</fullName>
    </submittedName>
</protein>
<evidence type="ECO:0000313" key="3">
    <source>
        <dbReference type="Proteomes" id="UP000234323"/>
    </source>
</evidence>
<keyword evidence="3" id="KW-1185">Reference proteome</keyword>